<name>A0A090XD05_IXORI</name>
<dbReference type="EMBL" id="GBIH01001325">
    <property type="protein sequence ID" value="JAC93385.1"/>
    <property type="molecule type" value="mRNA"/>
</dbReference>
<dbReference type="AlphaFoldDB" id="A0A090XD05"/>
<sequence length="160" mass="17812">MSLHDFVVVIIVSVLFGVADRGYTEEQNDFSSTVECGRRHTRNTVSERIMNGTVAEPEAGSLGNIGLQLFWLGALPLQIHFVPGTRTPAFFLHVSEAQTRQGPQIALMKQTRPDAAEQSDTTQNDATQNAKVICVDMEQVCIPVPDDCNFFYERHCDIEI</sequence>
<feature type="chain" id="PRO_5001867054" evidence="1">
    <location>
        <begin position="20"/>
        <end position="160"/>
    </location>
</feature>
<accession>A0A090XD05</accession>
<evidence type="ECO:0000313" key="2">
    <source>
        <dbReference type="EMBL" id="JAC93385.1"/>
    </source>
</evidence>
<protein>
    <submittedName>
        <fullName evidence="2">Putative secreted protein</fullName>
    </submittedName>
</protein>
<evidence type="ECO:0000256" key="1">
    <source>
        <dbReference type="SAM" id="SignalP"/>
    </source>
</evidence>
<organism evidence="2">
    <name type="scientific">Ixodes ricinus</name>
    <name type="common">Common tick</name>
    <name type="synonym">Acarus ricinus</name>
    <dbReference type="NCBI Taxonomy" id="34613"/>
    <lineage>
        <taxon>Eukaryota</taxon>
        <taxon>Metazoa</taxon>
        <taxon>Ecdysozoa</taxon>
        <taxon>Arthropoda</taxon>
        <taxon>Chelicerata</taxon>
        <taxon>Arachnida</taxon>
        <taxon>Acari</taxon>
        <taxon>Parasitiformes</taxon>
        <taxon>Ixodida</taxon>
        <taxon>Ixodoidea</taxon>
        <taxon>Ixodidae</taxon>
        <taxon>Ixodinae</taxon>
        <taxon>Ixodes</taxon>
    </lineage>
</organism>
<reference evidence="2" key="1">
    <citation type="journal article" date="2015" name="PLoS Negl. Trop. Dis.">
        <title>Deep Sequencing Analysis of the Ixodes ricinus Haemocytome.</title>
        <authorList>
            <person name="Kotsyfakis M."/>
            <person name="Kopacek P."/>
            <person name="Franta Z."/>
            <person name="Pedra J.H."/>
            <person name="Ribeiro J.M."/>
        </authorList>
    </citation>
    <scope>NUCLEOTIDE SEQUENCE</scope>
</reference>
<feature type="signal peptide" evidence="1">
    <location>
        <begin position="1"/>
        <end position="19"/>
    </location>
</feature>
<keyword evidence="1" id="KW-0732">Signal</keyword>
<proteinExistence type="evidence at transcript level"/>